<dbReference type="Proteomes" id="UP000518300">
    <property type="component" value="Unassembled WGS sequence"/>
</dbReference>
<sequence>MVEVEKWDPEALGPLDEAAVRRRFQPEGFYRISSSRHPAGTRVGGRSREVTRFVLEGDCRISGDGYEATLVPGDFARFPGGEYVLETTAGVHLVKVWRLPPELRVVPARED</sequence>
<accession>A0A848LJ07</accession>
<name>A0A848LJ07_9BACT</name>
<proteinExistence type="predicted"/>
<dbReference type="EMBL" id="JABBJJ010000107">
    <property type="protein sequence ID" value="NMO17709.1"/>
    <property type="molecule type" value="Genomic_DNA"/>
</dbReference>
<gene>
    <name evidence="1" type="ORF">HG543_23040</name>
</gene>
<dbReference type="RefSeq" id="WP_169346988.1">
    <property type="nucleotide sequence ID" value="NZ_JABBJJ010000107.1"/>
</dbReference>
<organism evidence="1 2">
    <name type="scientific">Pyxidicoccus fallax</name>
    <dbReference type="NCBI Taxonomy" id="394095"/>
    <lineage>
        <taxon>Bacteria</taxon>
        <taxon>Pseudomonadati</taxon>
        <taxon>Myxococcota</taxon>
        <taxon>Myxococcia</taxon>
        <taxon>Myxococcales</taxon>
        <taxon>Cystobacterineae</taxon>
        <taxon>Myxococcaceae</taxon>
        <taxon>Pyxidicoccus</taxon>
    </lineage>
</organism>
<comment type="caution">
    <text evidence="1">The sequence shown here is derived from an EMBL/GenBank/DDBJ whole genome shotgun (WGS) entry which is preliminary data.</text>
</comment>
<dbReference type="SUPFAM" id="SSF51182">
    <property type="entry name" value="RmlC-like cupins"/>
    <property type="match status" value="1"/>
</dbReference>
<evidence type="ECO:0000313" key="2">
    <source>
        <dbReference type="Proteomes" id="UP000518300"/>
    </source>
</evidence>
<protein>
    <submittedName>
        <fullName evidence="1">Uncharacterized protein</fullName>
    </submittedName>
</protein>
<keyword evidence="2" id="KW-1185">Reference proteome</keyword>
<dbReference type="InterPro" id="IPR011051">
    <property type="entry name" value="RmlC_Cupin_sf"/>
</dbReference>
<evidence type="ECO:0000313" key="1">
    <source>
        <dbReference type="EMBL" id="NMO17709.1"/>
    </source>
</evidence>
<dbReference type="AlphaFoldDB" id="A0A848LJ07"/>
<reference evidence="1 2" key="1">
    <citation type="submission" date="2020-04" db="EMBL/GenBank/DDBJ databases">
        <title>Draft genome of Pyxidicoccus fallax type strain.</title>
        <authorList>
            <person name="Whitworth D.E."/>
        </authorList>
    </citation>
    <scope>NUCLEOTIDE SEQUENCE [LARGE SCALE GENOMIC DNA]</scope>
    <source>
        <strain evidence="1 2">DSM 14698</strain>
    </source>
</reference>